<evidence type="ECO:0000313" key="1">
    <source>
        <dbReference type="EMBL" id="KAH7124710.1"/>
    </source>
</evidence>
<reference evidence="1" key="1">
    <citation type="journal article" date="2021" name="Nat. Commun.">
        <title>Genetic determinants of endophytism in the Arabidopsis root mycobiome.</title>
        <authorList>
            <person name="Mesny F."/>
            <person name="Miyauchi S."/>
            <person name="Thiergart T."/>
            <person name="Pickel B."/>
            <person name="Atanasova L."/>
            <person name="Karlsson M."/>
            <person name="Huettel B."/>
            <person name="Barry K.W."/>
            <person name="Haridas S."/>
            <person name="Chen C."/>
            <person name="Bauer D."/>
            <person name="Andreopoulos W."/>
            <person name="Pangilinan J."/>
            <person name="LaButti K."/>
            <person name="Riley R."/>
            <person name="Lipzen A."/>
            <person name="Clum A."/>
            <person name="Drula E."/>
            <person name="Henrissat B."/>
            <person name="Kohler A."/>
            <person name="Grigoriev I.V."/>
            <person name="Martin F.M."/>
            <person name="Hacquard S."/>
        </authorList>
    </citation>
    <scope>NUCLEOTIDE SEQUENCE</scope>
    <source>
        <strain evidence="1">MPI-CAGE-AT-0147</strain>
    </source>
</reference>
<dbReference type="PANTHER" id="PTHR37535">
    <property type="entry name" value="FLUG DOMAIN PROTEIN"/>
    <property type="match status" value="1"/>
</dbReference>
<dbReference type="Pfam" id="PF11917">
    <property type="entry name" value="DUF3435"/>
    <property type="match status" value="1"/>
</dbReference>
<gene>
    <name evidence="1" type="ORF">EDB81DRAFT_606118</name>
</gene>
<dbReference type="PANTHER" id="PTHR37535:SF3">
    <property type="entry name" value="FLUG DOMAIN-CONTAINING PROTEIN"/>
    <property type="match status" value="1"/>
</dbReference>
<dbReference type="OrthoDB" id="5057366at2759"/>
<sequence>IKRRHAKETQINMHNTFFCVSTNQTKFCEHLGEILLKYLKNSKKEDIMMFFEWMLDTYKGIKKQVSVHSYKRRLFQIYHKSVGEDFNDGNKDILDITLQYINGYLTIQYNLDTSEKEKPVMNVDDVYLVQHHLYVHDTSIFPDERQRIQLALLILLQAYTATRPRAVQIDDGTTRTSPTLHYHTNLYYLQRLGISAGFMQLLSPYVIRRGAGEGVEAVASQPQLQQVMGHRDAGVYQAYMNRQFQVDTIAAFLGRPSANALMKAASHMSRFVDSRAPTTASPEELAKLRDSSNLAQLVELRDNL</sequence>
<keyword evidence="2" id="KW-1185">Reference proteome</keyword>
<accession>A0A9P9DQ71</accession>
<dbReference type="EMBL" id="JAGMUV010000021">
    <property type="protein sequence ID" value="KAH7124710.1"/>
    <property type="molecule type" value="Genomic_DNA"/>
</dbReference>
<name>A0A9P9DQ71_9HYPO</name>
<evidence type="ECO:0000313" key="2">
    <source>
        <dbReference type="Proteomes" id="UP000738349"/>
    </source>
</evidence>
<dbReference type="Proteomes" id="UP000738349">
    <property type="component" value="Unassembled WGS sequence"/>
</dbReference>
<feature type="non-terminal residue" evidence="1">
    <location>
        <position position="1"/>
    </location>
</feature>
<dbReference type="InterPro" id="IPR021842">
    <property type="entry name" value="DUF3435"/>
</dbReference>
<organism evidence="1 2">
    <name type="scientific">Dactylonectria macrodidyma</name>
    <dbReference type="NCBI Taxonomy" id="307937"/>
    <lineage>
        <taxon>Eukaryota</taxon>
        <taxon>Fungi</taxon>
        <taxon>Dikarya</taxon>
        <taxon>Ascomycota</taxon>
        <taxon>Pezizomycotina</taxon>
        <taxon>Sordariomycetes</taxon>
        <taxon>Hypocreomycetidae</taxon>
        <taxon>Hypocreales</taxon>
        <taxon>Nectriaceae</taxon>
        <taxon>Dactylonectria</taxon>
    </lineage>
</organism>
<comment type="caution">
    <text evidence="1">The sequence shown here is derived from an EMBL/GenBank/DDBJ whole genome shotgun (WGS) entry which is preliminary data.</text>
</comment>
<protein>
    <submittedName>
        <fullName evidence="1">Uncharacterized protein</fullName>
    </submittedName>
</protein>
<dbReference type="AlphaFoldDB" id="A0A9P9DQ71"/>
<proteinExistence type="predicted"/>
<feature type="non-terminal residue" evidence="1">
    <location>
        <position position="304"/>
    </location>
</feature>